<dbReference type="PANTHER" id="PTHR33529">
    <property type="entry name" value="SLR0882 PROTEIN-RELATED"/>
    <property type="match status" value="1"/>
</dbReference>
<evidence type="ECO:0000256" key="5">
    <source>
        <dbReference type="ARBA" id="ARBA00023136"/>
    </source>
</evidence>
<feature type="transmembrane region" description="Helical" evidence="6">
    <location>
        <begin position="96"/>
        <end position="115"/>
    </location>
</feature>
<evidence type="ECO:0000256" key="6">
    <source>
        <dbReference type="SAM" id="Phobius"/>
    </source>
</evidence>
<protein>
    <submittedName>
        <fullName evidence="7">Lipopolysaccharide export system permease protein</fullName>
    </submittedName>
</protein>
<proteinExistence type="predicted"/>
<comment type="subcellular location">
    <subcellularLocation>
        <location evidence="1">Cell membrane</location>
        <topology evidence="1">Multi-pass membrane protein</topology>
    </subcellularLocation>
</comment>
<dbReference type="AlphaFoldDB" id="A0A1M5LXE4"/>
<evidence type="ECO:0000256" key="3">
    <source>
        <dbReference type="ARBA" id="ARBA00022692"/>
    </source>
</evidence>
<dbReference type="NCBIfam" id="TIGR04407">
    <property type="entry name" value="LptF_YjgP"/>
    <property type="match status" value="1"/>
</dbReference>
<dbReference type="InterPro" id="IPR005495">
    <property type="entry name" value="LptG/LptF_permease"/>
</dbReference>
<keyword evidence="2" id="KW-1003">Cell membrane</keyword>
<reference evidence="7 8" key="1">
    <citation type="submission" date="2016-11" db="EMBL/GenBank/DDBJ databases">
        <authorList>
            <person name="Jaros S."/>
            <person name="Januszkiewicz K."/>
            <person name="Wedrychowicz H."/>
        </authorList>
    </citation>
    <scope>NUCLEOTIDE SEQUENCE [LARGE SCALE GENOMIC DNA]</scope>
    <source>
        <strain evidence="7 8">DSM 28715</strain>
    </source>
</reference>
<keyword evidence="3 6" id="KW-0812">Transmembrane</keyword>
<dbReference type="InterPro" id="IPR030922">
    <property type="entry name" value="LptF"/>
</dbReference>
<evidence type="ECO:0000256" key="1">
    <source>
        <dbReference type="ARBA" id="ARBA00004651"/>
    </source>
</evidence>
<evidence type="ECO:0000256" key="4">
    <source>
        <dbReference type="ARBA" id="ARBA00022989"/>
    </source>
</evidence>
<organism evidence="7 8">
    <name type="scientific">Cognatiyoonia sediminum</name>
    <dbReference type="NCBI Taxonomy" id="1508389"/>
    <lineage>
        <taxon>Bacteria</taxon>
        <taxon>Pseudomonadati</taxon>
        <taxon>Pseudomonadota</taxon>
        <taxon>Alphaproteobacteria</taxon>
        <taxon>Rhodobacterales</taxon>
        <taxon>Paracoccaceae</taxon>
        <taxon>Cognatiyoonia</taxon>
    </lineage>
</organism>
<keyword evidence="4 6" id="KW-1133">Transmembrane helix</keyword>
<keyword evidence="8" id="KW-1185">Reference proteome</keyword>
<gene>
    <name evidence="7" type="ORF">SAMN05444003_0534</name>
</gene>
<feature type="transmembrane region" description="Helical" evidence="6">
    <location>
        <begin position="5"/>
        <end position="22"/>
    </location>
</feature>
<dbReference type="Pfam" id="PF03739">
    <property type="entry name" value="LptF_LptG"/>
    <property type="match status" value="1"/>
</dbReference>
<accession>A0A1M5LXE4</accession>
<feature type="transmembrane region" description="Helical" evidence="6">
    <location>
        <begin position="331"/>
        <end position="352"/>
    </location>
</feature>
<dbReference type="OrthoDB" id="8477889at2"/>
<name>A0A1M5LXE4_9RHOB</name>
<sequence length="367" mass="40905">MLSQLIMLFGFFSLILVMVYWINRAVSLFDQLIADGQSAVVFLEFTALSLPNLVRLVLPIAAFAGSVYVTNRMANESELVVVQATGYSPFRLARPVFVYGVFVALLMSLLVHLLVPLSITRLNDRTAEVAQNATVRILTEGQFMEPTDGVTVYIREITPNNELRNLFLSDQRDPNSHVTYTASRAYVVRTDTETQLIMVDGLAQTLNTETNKLFTTSFDDFAYNVGDLMNVSRSDRRSFREVSTLKLLSPTPSLEEETRRTEAELKAAAHDRISQSLLALVAAMLGFSALMIGGYSRFGVWQQIVFAIFLIIVIKGLETVGLNIARQDPDLWIASYLAVGVGLVIVLLLLFFASKPSLFRRRVRATA</sequence>
<keyword evidence="5 6" id="KW-0472">Membrane</keyword>
<dbReference type="RefSeq" id="WP_110559046.1">
    <property type="nucleotide sequence ID" value="NZ_FQXB01000001.1"/>
</dbReference>
<dbReference type="Proteomes" id="UP000184074">
    <property type="component" value="Unassembled WGS sequence"/>
</dbReference>
<dbReference type="GO" id="GO:0055085">
    <property type="term" value="P:transmembrane transport"/>
    <property type="evidence" value="ECO:0007669"/>
    <property type="project" value="InterPro"/>
</dbReference>
<evidence type="ECO:0000256" key="2">
    <source>
        <dbReference type="ARBA" id="ARBA00022475"/>
    </source>
</evidence>
<dbReference type="PANTHER" id="PTHR33529:SF6">
    <property type="entry name" value="YJGP_YJGQ FAMILY PERMEASE"/>
    <property type="match status" value="1"/>
</dbReference>
<dbReference type="GO" id="GO:0015920">
    <property type="term" value="P:lipopolysaccharide transport"/>
    <property type="evidence" value="ECO:0007669"/>
    <property type="project" value="TreeGrafter"/>
</dbReference>
<dbReference type="STRING" id="1508389.SAMN05444003_0534"/>
<feature type="transmembrane region" description="Helical" evidence="6">
    <location>
        <begin position="304"/>
        <end position="325"/>
    </location>
</feature>
<dbReference type="EMBL" id="FQXB01000001">
    <property type="protein sequence ID" value="SHG69782.1"/>
    <property type="molecule type" value="Genomic_DNA"/>
</dbReference>
<evidence type="ECO:0000313" key="8">
    <source>
        <dbReference type="Proteomes" id="UP000184074"/>
    </source>
</evidence>
<evidence type="ECO:0000313" key="7">
    <source>
        <dbReference type="EMBL" id="SHG69782.1"/>
    </source>
</evidence>
<dbReference type="GO" id="GO:0043190">
    <property type="term" value="C:ATP-binding cassette (ABC) transporter complex"/>
    <property type="evidence" value="ECO:0007669"/>
    <property type="project" value="InterPro"/>
</dbReference>
<feature type="transmembrane region" description="Helical" evidence="6">
    <location>
        <begin position="273"/>
        <end position="292"/>
    </location>
</feature>